<dbReference type="EMBL" id="JAUHHV010000011">
    <property type="protein sequence ID" value="KAK1406811.1"/>
    <property type="molecule type" value="Genomic_DNA"/>
</dbReference>
<name>A0AAD8JQG0_TARER</name>
<feature type="transmembrane region" description="Helical" evidence="1">
    <location>
        <begin position="177"/>
        <end position="203"/>
    </location>
</feature>
<organism evidence="2 3">
    <name type="scientific">Tagetes erecta</name>
    <name type="common">African marigold</name>
    <dbReference type="NCBI Taxonomy" id="13708"/>
    <lineage>
        <taxon>Eukaryota</taxon>
        <taxon>Viridiplantae</taxon>
        <taxon>Streptophyta</taxon>
        <taxon>Embryophyta</taxon>
        <taxon>Tracheophyta</taxon>
        <taxon>Spermatophyta</taxon>
        <taxon>Magnoliopsida</taxon>
        <taxon>eudicotyledons</taxon>
        <taxon>Gunneridae</taxon>
        <taxon>Pentapetalae</taxon>
        <taxon>asterids</taxon>
        <taxon>campanulids</taxon>
        <taxon>Asterales</taxon>
        <taxon>Asteraceae</taxon>
        <taxon>Asteroideae</taxon>
        <taxon>Heliantheae alliance</taxon>
        <taxon>Tageteae</taxon>
        <taxon>Tagetes</taxon>
    </lineage>
</organism>
<feature type="transmembrane region" description="Helical" evidence="1">
    <location>
        <begin position="60"/>
        <end position="82"/>
    </location>
</feature>
<feature type="transmembrane region" description="Helical" evidence="1">
    <location>
        <begin position="89"/>
        <end position="115"/>
    </location>
</feature>
<sequence length="237" mass="27093">MAGHTAITIRDDDAPSLSNATRPWILGYVTLLLRSFFICVFAGIRIQWANKSAFKNNKVFTIIGIVALSAIAVVAVILYVCLSRPMRDICYIILKFIGSFSAFLGPFSLLMVIVLPPELNWLGYLVACVMFGILVTCFYLDDQQHDNKSSIINDLALISVFFLTWSSIVFLRPSLNWIMYPVIYVSLWMENAYHLITYLMFIYEKARKHEAHQLIQQDENNNRPTPCLSYLMQLKSS</sequence>
<accession>A0AAD8JQG0</accession>
<dbReference type="AlphaFoldDB" id="A0AAD8JQG0"/>
<reference evidence="2" key="1">
    <citation type="journal article" date="2023" name="bioRxiv">
        <title>Improved chromosome-level genome assembly for marigold (Tagetes erecta).</title>
        <authorList>
            <person name="Jiang F."/>
            <person name="Yuan L."/>
            <person name="Wang S."/>
            <person name="Wang H."/>
            <person name="Xu D."/>
            <person name="Wang A."/>
            <person name="Fan W."/>
        </authorList>
    </citation>
    <scope>NUCLEOTIDE SEQUENCE</scope>
    <source>
        <strain evidence="2">WSJ</strain>
        <tissue evidence="2">Leaf</tissue>
    </source>
</reference>
<feature type="transmembrane region" description="Helical" evidence="1">
    <location>
        <begin position="152"/>
        <end position="171"/>
    </location>
</feature>
<evidence type="ECO:0000313" key="2">
    <source>
        <dbReference type="EMBL" id="KAK1406811.1"/>
    </source>
</evidence>
<keyword evidence="1" id="KW-0812">Transmembrane</keyword>
<comment type="caution">
    <text evidence="2">The sequence shown here is derived from an EMBL/GenBank/DDBJ whole genome shotgun (WGS) entry which is preliminary data.</text>
</comment>
<evidence type="ECO:0000256" key="1">
    <source>
        <dbReference type="SAM" id="Phobius"/>
    </source>
</evidence>
<dbReference type="Proteomes" id="UP001229421">
    <property type="component" value="Unassembled WGS sequence"/>
</dbReference>
<keyword evidence="3" id="KW-1185">Reference proteome</keyword>
<gene>
    <name evidence="2" type="ORF">QVD17_38419</name>
</gene>
<keyword evidence="1" id="KW-0472">Membrane</keyword>
<feature type="transmembrane region" description="Helical" evidence="1">
    <location>
        <begin position="121"/>
        <end position="140"/>
    </location>
</feature>
<proteinExistence type="predicted"/>
<keyword evidence="1" id="KW-1133">Transmembrane helix</keyword>
<evidence type="ECO:0000313" key="3">
    <source>
        <dbReference type="Proteomes" id="UP001229421"/>
    </source>
</evidence>
<feature type="transmembrane region" description="Helical" evidence="1">
    <location>
        <begin position="25"/>
        <end position="48"/>
    </location>
</feature>
<protein>
    <submittedName>
        <fullName evidence="2">Uncharacterized protein</fullName>
    </submittedName>
</protein>